<protein>
    <submittedName>
        <fullName evidence="1">Uncharacterized protein</fullName>
    </submittedName>
</protein>
<reference evidence="1" key="1">
    <citation type="journal article" date="2021" name="Proc. Natl. Acad. Sci. U.S.A.">
        <title>A Catalog of Tens of Thousands of Viruses from Human Metagenomes Reveals Hidden Associations with Chronic Diseases.</title>
        <authorList>
            <person name="Tisza M.J."/>
            <person name="Buck C.B."/>
        </authorList>
    </citation>
    <scope>NUCLEOTIDE SEQUENCE</scope>
    <source>
        <strain evidence="1">CtD6g5</strain>
    </source>
</reference>
<organism evidence="1">
    <name type="scientific">Siphoviridae sp. ctD6g5</name>
    <dbReference type="NCBI Taxonomy" id="2826196"/>
    <lineage>
        <taxon>Viruses</taxon>
        <taxon>Duplodnaviria</taxon>
        <taxon>Heunggongvirae</taxon>
        <taxon>Uroviricota</taxon>
        <taxon>Caudoviricetes</taxon>
    </lineage>
</organism>
<proteinExistence type="predicted"/>
<evidence type="ECO:0000313" key="1">
    <source>
        <dbReference type="EMBL" id="DAD84980.1"/>
    </source>
</evidence>
<dbReference type="EMBL" id="BK014970">
    <property type="protein sequence ID" value="DAD84980.1"/>
    <property type="molecule type" value="Genomic_DNA"/>
</dbReference>
<accession>A0A8S5MRZ1</accession>
<sequence length="41" mass="4770">MPSVFLSLDDEDKAFVIASIKSKIESNKEERRKIERTAKCR</sequence>
<name>A0A8S5MRZ1_9CAUD</name>